<feature type="region of interest" description="Disordered" evidence="1">
    <location>
        <begin position="43"/>
        <end position="118"/>
    </location>
</feature>
<evidence type="ECO:0000256" key="1">
    <source>
        <dbReference type="SAM" id="MobiDB-lite"/>
    </source>
</evidence>
<reference evidence="3 4" key="1">
    <citation type="submission" date="2019-11" db="EMBL/GenBank/DDBJ databases">
        <authorList>
            <person name="Holert J."/>
        </authorList>
    </citation>
    <scope>NUCLEOTIDE SEQUENCE [LARGE SCALE GENOMIC DNA]</scope>
    <source>
        <strain evidence="3">BC8_1</strain>
    </source>
</reference>
<evidence type="ECO:0000313" key="4">
    <source>
        <dbReference type="Proteomes" id="UP000430146"/>
    </source>
</evidence>
<protein>
    <submittedName>
        <fullName evidence="3">Uncharacterized protein</fullName>
    </submittedName>
</protein>
<dbReference type="EMBL" id="CACSIP010000024">
    <property type="protein sequence ID" value="CAA0126069.1"/>
    <property type="molecule type" value="Genomic_DNA"/>
</dbReference>
<evidence type="ECO:0000256" key="2">
    <source>
        <dbReference type="SAM" id="SignalP"/>
    </source>
</evidence>
<dbReference type="InterPro" id="IPR006311">
    <property type="entry name" value="TAT_signal"/>
</dbReference>
<feature type="compositionally biased region" description="Low complexity" evidence="1">
    <location>
        <begin position="49"/>
        <end position="62"/>
    </location>
</feature>
<feature type="signal peptide" evidence="2">
    <location>
        <begin position="1"/>
        <end position="39"/>
    </location>
</feature>
<feature type="chain" id="PRO_5039319658" evidence="2">
    <location>
        <begin position="40"/>
        <end position="118"/>
    </location>
</feature>
<feature type="compositionally biased region" description="Basic and acidic residues" evidence="1">
    <location>
        <begin position="63"/>
        <end position="90"/>
    </location>
</feature>
<keyword evidence="4" id="KW-1185">Reference proteome</keyword>
<gene>
    <name evidence="3" type="ORF">AELLOGFF_04755</name>
</gene>
<organism evidence="3 4">
    <name type="scientific">Mycolicibacterium vanbaalenii</name>
    <name type="common">Mycobacterium vanbaalenii</name>
    <dbReference type="NCBI Taxonomy" id="110539"/>
    <lineage>
        <taxon>Bacteria</taxon>
        <taxon>Bacillati</taxon>
        <taxon>Actinomycetota</taxon>
        <taxon>Actinomycetes</taxon>
        <taxon>Mycobacteriales</taxon>
        <taxon>Mycobacteriaceae</taxon>
        <taxon>Mycolicibacterium</taxon>
    </lineage>
</organism>
<name>A0A5S9R1S6_MYCVN</name>
<sequence length="118" mass="12377">MAKTTADRNRMLKKLGGVGAIATAASAAFIGLGSATANADVTDFGADPRVSSRQSSSTTSGGVRHDATWGEVRGTDIGDVHAHGEVRESMRAVPVRPRVPRADNFRSGWHHGIRGGLR</sequence>
<dbReference type="PROSITE" id="PS51318">
    <property type="entry name" value="TAT"/>
    <property type="match status" value="1"/>
</dbReference>
<evidence type="ECO:0000313" key="3">
    <source>
        <dbReference type="EMBL" id="CAA0126069.1"/>
    </source>
</evidence>
<proteinExistence type="predicted"/>
<accession>A0A5S9R1S6</accession>
<keyword evidence="2" id="KW-0732">Signal</keyword>
<dbReference type="Proteomes" id="UP000430146">
    <property type="component" value="Unassembled WGS sequence"/>
</dbReference>
<dbReference type="AlphaFoldDB" id="A0A5S9R1S6"/>
<dbReference type="RefSeq" id="WP_159232267.1">
    <property type="nucleotide sequence ID" value="NZ_CACSIP010000024.1"/>
</dbReference>
<feature type="compositionally biased region" description="Basic residues" evidence="1">
    <location>
        <begin position="108"/>
        <end position="118"/>
    </location>
</feature>